<evidence type="ECO:0000259" key="2">
    <source>
        <dbReference type="Pfam" id="PF20233"/>
    </source>
</evidence>
<sequence length="1538" mass="165532">MADQRTRHAEKRDGGVRNDRRVNTDPRTRTHGKQFFGKGRVFSTSSEDGSGLSSQTFLVIREAQESPDDNGTHCTCLSVSPLRKDLDFSECGVLHANSTSPPSIKGVKFKPLQVVVSRGVRFDAPMLVNYIKMFNVDTNSQVNDIGKLRPESLQDSMDNFKESLFDSPPMDKDGRNNKQGRRKGKSEEMSNKPPHGHRDQSKPHSKGQIAPNTRSGATNASGSGSGTVSNGAGTENTNKRPKLRNLEVPQHTKRQKPKGPSSYDSDGWEDGLNSPTRTRAAENKKLQDTRNHQRKPALPPVDQIRGTKDRHGKEMPAKRAEEEVLKGPSHADMPRSRGDERTGRPAITSQPHSPTKRNLNHRRDGEGVHKPSGVPGSTHLPVDDGSDRGRQREKNPGASRNMVPSRREDALRKKNDHLRKDDGQTANSGSHPQSTDTAVHDGKQGYGSEREDSDGVDGRRGHKARAPSSDTRRDLLPPTRRRDIPQNGTSLNGAPSDGNRDKTENIKNEHPIPGNDNIGRPSDIRAKPDPRSMATETSLPNKARPDEIPGRHRKGNPTTSSGKPGQAPNHRSQMTNNPAASSPRGRENTKSDTGDPQPMRSLGNNAPYREEPGRSNDNEQRSVSPRDFAQQGGSSRLSGGGTGGGVASRSPPHLPSRGGGLPPGRGPPSSGRGPSPNERETSGRDASPGRNPPPLDTPGSRSPGGDYSPTGSLSPMREESPVGGSRGSSSAMPDDHDSPRGSSGSLSPGNSMAGNSPGGSLGGFPEGPPNESKDSLQDSPLGSEMGSPIDSPVDSMAGGSPLDSTQEQSPIEDSSYRSPMGSEPPSPSMTERSRSLSPPPRGRSQPGEFSPGSASPRNPSPGGEPGQDTGGVRRRGPKSESGAQINEEQSSNQEVDNGEPYLNDDGCCGNGFFAWCKSVLDWFNGVGQEEWIQMDDQKDKGESRENSEASHGPDNEDSCSVAGGLDMGSSLSGKNPFGDGEDDDESTVVDDDGGDGGDDLNGDSDSDDGNGSDQEDSDDDTYSDSDVESNDEIEDEGESGDSSAASSRRSSTAVASELELDHQDSVRQSSDDNQTENTPQSNYPTHNQHIQTPQDTYSYAPNDDRSYMGQHNYPFQNTYTTNPNTNNIDIPPQELETAYPTTHFPKTSTNPSPQIPPNTAELATDNNDPHPPPYTHIPSTPHQLSRPRSTRFELASERDPVELDVPSIVPAMVTTRGKSELFLPPSLTPGLVTPNYGAFSSFSARTPRGLDPYYVNSSPPLPRSGSGTGTSSQNQDRVTPYHYQPQMQMQPALREPMNYPSSQMVPVDGSALVHFYPRAPKYDERNINAESGESESESDDDSDEDSDLDSGFGTYDDDLVGRRDEFDSAHYGGPACSSGLGSLPGSVDVSASTHSHTHTSASAGVPVRDGYYGKDNTPNVNANAYNGYTEYNHTPPPLKQYRRPPHPGFLSSASSASPAPSHSIYNTYHGQRGMEMPDKSGVEQVAGSRSKREGYGKNVRLPRLDGKAGEDTRGVWKGDGEERRERGGKGRIEKIDSL</sequence>
<feature type="compositionally biased region" description="Polar residues" evidence="1">
    <location>
        <begin position="1066"/>
        <end position="1099"/>
    </location>
</feature>
<feature type="compositionally biased region" description="Low complexity" evidence="1">
    <location>
        <begin position="740"/>
        <end position="751"/>
    </location>
</feature>
<feature type="compositionally biased region" description="Basic and acidic residues" evidence="1">
    <location>
        <begin position="279"/>
        <end position="291"/>
    </location>
</feature>
<feature type="region of interest" description="Disordered" evidence="1">
    <location>
        <begin position="1251"/>
        <end position="1277"/>
    </location>
</feature>
<feature type="region of interest" description="Disordered" evidence="1">
    <location>
        <begin position="1"/>
        <end position="51"/>
    </location>
</feature>
<feature type="compositionally biased region" description="Gly residues" evidence="1">
    <location>
        <begin position="756"/>
        <end position="765"/>
    </location>
</feature>
<feature type="compositionally biased region" description="Low complexity" evidence="1">
    <location>
        <begin position="1040"/>
        <end position="1057"/>
    </location>
</feature>
<feature type="compositionally biased region" description="Low complexity" evidence="1">
    <location>
        <begin position="1451"/>
        <end position="1463"/>
    </location>
</feature>
<feature type="compositionally biased region" description="Basic and acidic residues" evidence="1">
    <location>
        <begin position="332"/>
        <end position="343"/>
    </location>
</feature>
<gene>
    <name evidence="3" type="ORF">SCLTRI_LOCUS9666</name>
</gene>
<feature type="compositionally biased region" description="Basic and acidic residues" evidence="1">
    <location>
        <begin position="1"/>
        <end position="28"/>
    </location>
</feature>
<feature type="compositionally biased region" description="Low complexity" evidence="1">
    <location>
        <begin position="1390"/>
        <end position="1403"/>
    </location>
</feature>
<evidence type="ECO:0000313" key="4">
    <source>
        <dbReference type="Proteomes" id="UP000624404"/>
    </source>
</evidence>
<feature type="domain" description="DUF6590" evidence="2">
    <location>
        <begin position="54"/>
        <end position="155"/>
    </location>
</feature>
<protein>
    <submittedName>
        <fullName evidence="3">5d43880e-3273-4c5d-afc5-681692c02532</fullName>
    </submittedName>
</protein>
<feature type="compositionally biased region" description="Polar residues" evidence="1">
    <location>
        <begin position="802"/>
        <end position="812"/>
    </location>
</feature>
<evidence type="ECO:0000256" key="1">
    <source>
        <dbReference type="SAM" id="MobiDB-lite"/>
    </source>
</evidence>
<name>A0A8H2W5C2_9HELO</name>
<feature type="compositionally biased region" description="Low complexity" evidence="1">
    <location>
        <begin position="1263"/>
        <end position="1272"/>
    </location>
</feature>
<evidence type="ECO:0000313" key="3">
    <source>
        <dbReference type="EMBL" id="CAD6452059.1"/>
    </source>
</evidence>
<comment type="caution">
    <text evidence="3">The sequence shown here is derived from an EMBL/GenBank/DDBJ whole genome shotgun (WGS) entry which is preliminary data.</text>
</comment>
<feature type="compositionally biased region" description="Basic and acidic residues" evidence="1">
    <location>
        <begin position="498"/>
        <end position="510"/>
    </location>
</feature>
<feature type="compositionally biased region" description="Basic and acidic residues" evidence="1">
    <location>
        <begin position="305"/>
        <end position="325"/>
    </location>
</feature>
<feature type="compositionally biased region" description="Basic and acidic residues" evidence="1">
    <location>
        <begin position="584"/>
        <end position="593"/>
    </location>
</feature>
<feature type="compositionally biased region" description="Polar residues" evidence="1">
    <location>
        <begin position="881"/>
        <end position="895"/>
    </location>
</feature>
<reference evidence="3" key="1">
    <citation type="submission" date="2020-10" db="EMBL/GenBank/DDBJ databases">
        <authorList>
            <person name="Kusch S."/>
        </authorList>
    </citation>
    <scope>NUCLEOTIDE SEQUENCE</scope>
    <source>
        <strain evidence="3">SwB9</strain>
    </source>
</reference>
<feature type="compositionally biased region" description="Basic and acidic residues" evidence="1">
    <location>
        <begin position="935"/>
        <end position="954"/>
    </location>
</feature>
<feature type="region of interest" description="Disordered" evidence="1">
    <location>
        <begin position="1434"/>
        <end position="1538"/>
    </location>
</feature>
<feature type="compositionally biased region" description="Low complexity" evidence="1">
    <location>
        <begin position="1112"/>
        <end position="1133"/>
    </location>
</feature>
<feature type="compositionally biased region" description="Acidic residues" evidence="1">
    <location>
        <begin position="1332"/>
        <end position="1348"/>
    </location>
</feature>
<feature type="compositionally biased region" description="Low complexity" evidence="1">
    <location>
        <begin position="667"/>
        <end position="676"/>
    </location>
</feature>
<dbReference type="OrthoDB" id="3559580at2759"/>
<feature type="region of interest" description="Disordered" evidence="1">
    <location>
        <begin position="1323"/>
        <end position="1360"/>
    </location>
</feature>
<feature type="compositionally biased region" description="Polar residues" evidence="1">
    <location>
        <begin position="1177"/>
        <end position="1186"/>
    </location>
</feature>
<feature type="region of interest" description="Disordered" evidence="1">
    <location>
        <begin position="160"/>
        <end position="904"/>
    </location>
</feature>
<feature type="compositionally biased region" description="Basic and acidic residues" evidence="1">
    <location>
        <begin position="1502"/>
        <end position="1538"/>
    </location>
</feature>
<feature type="compositionally biased region" description="Basic and acidic residues" evidence="1">
    <location>
        <begin position="470"/>
        <end position="484"/>
    </location>
</feature>
<dbReference type="InterPro" id="IPR046497">
    <property type="entry name" value="DUF6590"/>
</dbReference>
<feature type="compositionally biased region" description="Basic and acidic residues" evidence="1">
    <location>
        <begin position="405"/>
        <end position="423"/>
    </location>
</feature>
<feature type="compositionally biased region" description="Polar residues" evidence="1">
    <location>
        <begin position="556"/>
        <end position="580"/>
    </location>
</feature>
<keyword evidence="4" id="KW-1185">Reference proteome</keyword>
<dbReference type="Proteomes" id="UP000624404">
    <property type="component" value="Unassembled WGS sequence"/>
</dbReference>
<feature type="compositionally biased region" description="Polar residues" evidence="1">
    <location>
        <begin position="424"/>
        <end position="437"/>
    </location>
</feature>
<organism evidence="3 4">
    <name type="scientific">Sclerotinia trifoliorum</name>
    <dbReference type="NCBI Taxonomy" id="28548"/>
    <lineage>
        <taxon>Eukaryota</taxon>
        <taxon>Fungi</taxon>
        <taxon>Dikarya</taxon>
        <taxon>Ascomycota</taxon>
        <taxon>Pezizomycotina</taxon>
        <taxon>Leotiomycetes</taxon>
        <taxon>Helotiales</taxon>
        <taxon>Sclerotiniaceae</taxon>
        <taxon>Sclerotinia</taxon>
    </lineage>
</organism>
<dbReference type="EMBL" id="CAJHIA010000036">
    <property type="protein sequence ID" value="CAD6452059.1"/>
    <property type="molecule type" value="Genomic_DNA"/>
</dbReference>
<proteinExistence type="predicted"/>
<feature type="compositionally biased region" description="Basic and acidic residues" evidence="1">
    <location>
        <begin position="608"/>
        <end position="620"/>
    </location>
</feature>
<feature type="compositionally biased region" description="Basic and acidic residues" evidence="1">
    <location>
        <begin position="381"/>
        <end position="395"/>
    </location>
</feature>
<feature type="compositionally biased region" description="Acidic residues" evidence="1">
    <location>
        <begin position="979"/>
        <end position="1039"/>
    </location>
</feature>
<dbReference type="Pfam" id="PF20233">
    <property type="entry name" value="DUF6590"/>
    <property type="match status" value="1"/>
</dbReference>
<feature type="compositionally biased region" description="Basic and acidic residues" evidence="1">
    <location>
        <begin position="160"/>
        <end position="176"/>
    </location>
</feature>
<feature type="region of interest" description="Disordered" evidence="1">
    <location>
        <begin position="931"/>
        <end position="1186"/>
    </location>
</feature>
<feature type="region of interest" description="Disordered" evidence="1">
    <location>
        <begin position="1387"/>
        <end position="1409"/>
    </location>
</feature>
<accession>A0A8H2W5C2</accession>
<feature type="compositionally biased region" description="Basic and acidic residues" evidence="1">
    <location>
        <begin position="185"/>
        <end position="202"/>
    </location>
</feature>
<feature type="compositionally biased region" description="Low complexity" evidence="1">
    <location>
        <begin position="215"/>
        <end position="234"/>
    </location>
</feature>